<evidence type="ECO:0000259" key="2">
    <source>
        <dbReference type="Pfam" id="PF25164"/>
    </source>
</evidence>
<reference evidence="3 4" key="1">
    <citation type="submission" date="2021-03" db="EMBL/GenBank/DDBJ databases">
        <title>Caproiciproducens sp. nov. isolated from feces of cow.</title>
        <authorList>
            <person name="Choi J.-Y."/>
        </authorList>
    </citation>
    <scope>NUCLEOTIDE SEQUENCE [LARGE SCALE GENOMIC DNA]</scope>
    <source>
        <strain evidence="3 4">AGMB10547</strain>
    </source>
</reference>
<dbReference type="InterPro" id="IPR057253">
    <property type="entry name" value="CoiA-like_N"/>
</dbReference>
<dbReference type="Proteomes" id="UP000719942">
    <property type="component" value="Unassembled WGS sequence"/>
</dbReference>
<dbReference type="InterPro" id="IPR010330">
    <property type="entry name" value="CoiA_nuc"/>
</dbReference>
<gene>
    <name evidence="3" type="ORF">J5W02_06670</name>
</gene>
<name>A0ABS7DMF9_9FIRM</name>
<dbReference type="RefSeq" id="WP_219964897.1">
    <property type="nucleotide sequence ID" value="NZ_JAGFNZ010000002.1"/>
</dbReference>
<proteinExistence type="predicted"/>
<keyword evidence="4" id="KW-1185">Reference proteome</keyword>
<dbReference type="Pfam" id="PF25164">
    <property type="entry name" value="CoiA_N"/>
    <property type="match status" value="1"/>
</dbReference>
<organism evidence="3 4">
    <name type="scientific">Caproiciproducens faecalis</name>
    <dbReference type="NCBI Taxonomy" id="2820301"/>
    <lineage>
        <taxon>Bacteria</taxon>
        <taxon>Bacillati</taxon>
        <taxon>Bacillota</taxon>
        <taxon>Clostridia</taxon>
        <taxon>Eubacteriales</taxon>
        <taxon>Acutalibacteraceae</taxon>
        <taxon>Caproiciproducens</taxon>
    </lineage>
</organism>
<accession>A0ABS7DMF9</accession>
<dbReference type="Pfam" id="PF06054">
    <property type="entry name" value="CoiA_nuc"/>
    <property type="match status" value="1"/>
</dbReference>
<sequence>MYVCKYGNHSLFVDTEAPETFDLLKKLSNEHKLFCLGCGRQVIFHKCTVKDSHFAHRSSQGKLCDFEQYIINLPDSHKKALKELQNRFSGSNNPQLFIKLIDKHWTSMTICVNDKTVAIELLQPNISLNKIEKLKQAYIEKGINVLWIFVMEDISCEYKSVSIKGSNSFFQTNNYIIDFDPESKKIYILFKDHKFSTNHNGIFHTSISLDHLIVNAEGKISESIKTQYDDWKSQQSLQAKLKQQLSIAQSAYNTSTNVSSSNASLDLTYDEILHNVRQWIENVRAGAGYNTLTAIRTLINNYSDYRQVYSETLQSVEDPVLKKKLESVLR</sequence>
<evidence type="ECO:0008006" key="5">
    <source>
        <dbReference type="Google" id="ProtNLM"/>
    </source>
</evidence>
<evidence type="ECO:0000259" key="1">
    <source>
        <dbReference type="Pfam" id="PF06054"/>
    </source>
</evidence>
<evidence type="ECO:0000313" key="3">
    <source>
        <dbReference type="EMBL" id="MBW7572494.1"/>
    </source>
</evidence>
<dbReference type="EMBL" id="JAGFNZ010000002">
    <property type="protein sequence ID" value="MBW7572494.1"/>
    <property type="molecule type" value="Genomic_DNA"/>
</dbReference>
<feature type="domain" description="Competence protein CoiA nuclease-like" evidence="1">
    <location>
        <begin position="109"/>
        <end position="210"/>
    </location>
</feature>
<protein>
    <recommendedName>
        <fullName evidence="5">Competence protein CoiA-like family protein</fullName>
    </recommendedName>
</protein>
<comment type="caution">
    <text evidence="3">The sequence shown here is derived from an EMBL/GenBank/DDBJ whole genome shotgun (WGS) entry which is preliminary data.</text>
</comment>
<feature type="domain" description="Competence protein CoiA-like N-terminal" evidence="2">
    <location>
        <begin position="24"/>
        <end position="60"/>
    </location>
</feature>
<evidence type="ECO:0000313" key="4">
    <source>
        <dbReference type="Proteomes" id="UP000719942"/>
    </source>
</evidence>